<dbReference type="AlphaFoldDB" id="A0A2R4W027"/>
<feature type="domain" description="EamA" evidence="2">
    <location>
        <begin position="149"/>
        <end position="280"/>
    </location>
</feature>
<dbReference type="InterPro" id="IPR000620">
    <property type="entry name" value="EamA_dom"/>
</dbReference>
<feature type="domain" description="EamA" evidence="2">
    <location>
        <begin position="3"/>
        <end position="135"/>
    </location>
</feature>
<dbReference type="RefSeq" id="WP_108308860.1">
    <property type="nucleotide sequence ID" value="NZ_CP020921.1"/>
</dbReference>
<evidence type="ECO:0000256" key="1">
    <source>
        <dbReference type="SAM" id="Phobius"/>
    </source>
</evidence>
<feature type="transmembrane region" description="Helical" evidence="1">
    <location>
        <begin position="119"/>
        <end position="136"/>
    </location>
</feature>
<feature type="transmembrane region" description="Helical" evidence="1">
    <location>
        <begin position="90"/>
        <end position="112"/>
    </location>
</feature>
<sequence>MSIGYLFISLSCVLWGLLGPVAELLYESGFNANDVVFFRLFGVFLIGFIPLFKDIGYLYSKRLFYPLLLFALFTIIEWFSFFTSVKLNGIFISVLLLYTAPFFITLFAKYFFKEKLTKWLIFCIFLGFLGIILLFASSYDNSSQNPGITMVFGLISGISYAINSMFGKYFSNYILPFKLTLYRFSAATLIYFPFIGFNMFFRTYTFSNLVEIFYLIFFPGILAYFLFYYGLSMVEISKAAVFTFIEPLVGSFVAIVFFKESLGYKLFGAFFICLGIFGTLINPLLSYRKVNWLNGKK</sequence>
<dbReference type="GO" id="GO:0016020">
    <property type="term" value="C:membrane"/>
    <property type="evidence" value="ECO:0007669"/>
    <property type="project" value="InterPro"/>
</dbReference>
<organism evidence="3 4">
    <name type="scientific">Thermodesulfobium acidiphilum</name>
    <dbReference type="NCBI Taxonomy" id="1794699"/>
    <lineage>
        <taxon>Bacteria</taxon>
        <taxon>Pseudomonadati</taxon>
        <taxon>Thermodesulfobiota</taxon>
        <taxon>Thermodesulfobiia</taxon>
        <taxon>Thermodesulfobiales</taxon>
        <taxon>Thermodesulfobiaceae</taxon>
        <taxon>Thermodesulfobium</taxon>
    </lineage>
</organism>
<dbReference type="EMBL" id="CP020921">
    <property type="protein sequence ID" value="AWB10028.1"/>
    <property type="molecule type" value="Genomic_DNA"/>
</dbReference>
<gene>
    <name evidence="3" type="ORF">TDSAC_0655</name>
</gene>
<dbReference type="Pfam" id="PF00892">
    <property type="entry name" value="EamA"/>
    <property type="match status" value="2"/>
</dbReference>
<feature type="transmembrane region" description="Helical" evidence="1">
    <location>
        <begin position="239"/>
        <end position="258"/>
    </location>
</feature>
<proteinExistence type="predicted"/>
<keyword evidence="1" id="KW-0472">Membrane</keyword>
<reference evidence="3 4" key="1">
    <citation type="submission" date="2017-04" db="EMBL/GenBank/DDBJ databases">
        <title>Genomic insights into metabolism of Thermodesulfobium acidiphilum.</title>
        <authorList>
            <person name="Toshchakov S.V."/>
            <person name="Frolov E.N."/>
            <person name="Kublanov I.V."/>
            <person name="Samarov N.I."/>
            <person name="Novikov A."/>
            <person name="Lebedinsky A.V."/>
            <person name="Bonch-Osmolovskaya E.A."/>
            <person name="Chernyh N.A."/>
        </authorList>
    </citation>
    <scope>NUCLEOTIDE SEQUENCE [LARGE SCALE GENOMIC DNA]</scope>
    <source>
        <strain evidence="3 4">3127-1</strain>
    </source>
</reference>
<keyword evidence="4" id="KW-1185">Reference proteome</keyword>
<feature type="transmembrane region" description="Helical" evidence="1">
    <location>
        <begin position="64"/>
        <end position="84"/>
    </location>
</feature>
<keyword evidence="1" id="KW-1133">Transmembrane helix</keyword>
<dbReference type="SUPFAM" id="SSF103481">
    <property type="entry name" value="Multidrug resistance efflux transporter EmrE"/>
    <property type="match status" value="2"/>
</dbReference>
<evidence type="ECO:0000313" key="4">
    <source>
        <dbReference type="Proteomes" id="UP000244792"/>
    </source>
</evidence>
<feature type="transmembrane region" description="Helical" evidence="1">
    <location>
        <begin position="148"/>
        <end position="169"/>
    </location>
</feature>
<feature type="transmembrane region" description="Helical" evidence="1">
    <location>
        <begin position="35"/>
        <end position="52"/>
    </location>
</feature>
<dbReference type="PANTHER" id="PTHR22911">
    <property type="entry name" value="ACYL-MALONYL CONDENSING ENZYME-RELATED"/>
    <property type="match status" value="1"/>
</dbReference>
<protein>
    <submittedName>
        <fullName evidence="3">EamA domain-containing membrane protein RarD</fullName>
    </submittedName>
</protein>
<dbReference type="OrthoDB" id="9808556at2"/>
<feature type="transmembrane region" description="Helical" evidence="1">
    <location>
        <begin position="212"/>
        <end position="232"/>
    </location>
</feature>
<evidence type="ECO:0000259" key="2">
    <source>
        <dbReference type="Pfam" id="PF00892"/>
    </source>
</evidence>
<accession>A0A2R4W027</accession>
<dbReference type="KEGG" id="taci:TDSAC_0655"/>
<name>A0A2R4W027_THEAF</name>
<dbReference type="InterPro" id="IPR037185">
    <property type="entry name" value="EmrE-like"/>
</dbReference>
<keyword evidence="1" id="KW-0812">Transmembrane</keyword>
<dbReference type="Proteomes" id="UP000244792">
    <property type="component" value="Chromosome"/>
</dbReference>
<feature type="transmembrane region" description="Helical" evidence="1">
    <location>
        <begin position="181"/>
        <end position="200"/>
    </location>
</feature>
<feature type="transmembrane region" description="Helical" evidence="1">
    <location>
        <begin position="264"/>
        <end position="287"/>
    </location>
</feature>
<dbReference type="PANTHER" id="PTHR22911:SF79">
    <property type="entry name" value="MOBA-LIKE NTP TRANSFERASE DOMAIN-CONTAINING PROTEIN"/>
    <property type="match status" value="1"/>
</dbReference>
<evidence type="ECO:0000313" key="3">
    <source>
        <dbReference type="EMBL" id="AWB10028.1"/>
    </source>
</evidence>